<dbReference type="InterPro" id="IPR012938">
    <property type="entry name" value="Glc/Sorbosone_DH"/>
</dbReference>
<protein>
    <submittedName>
        <fullName evidence="4">PQQ-dependent sugar dehydrogenase</fullName>
    </submittedName>
</protein>
<dbReference type="Pfam" id="PF18962">
    <property type="entry name" value="Por_Secre_tail"/>
    <property type="match status" value="1"/>
</dbReference>
<organism evidence="4 5">
    <name type="scientific">Gangjinia marincola</name>
    <dbReference type="NCBI Taxonomy" id="578463"/>
    <lineage>
        <taxon>Bacteria</taxon>
        <taxon>Pseudomonadati</taxon>
        <taxon>Bacteroidota</taxon>
        <taxon>Flavobacteriia</taxon>
        <taxon>Flavobacteriales</taxon>
        <taxon>Flavobacteriaceae</taxon>
        <taxon>Gangjinia</taxon>
    </lineage>
</organism>
<dbReference type="Gene3D" id="2.120.10.30">
    <property type="entry name" value="TolB, C-terminal domain"/>
    <property type="match status" value="1"/>
</dbReference>
<dbReference type="PANTHER" id="PTHR19328:SF75">
    <property type="entry name" value="ALDOSE SUGAR DEHYDROGENASE YLII"/>
    <property type="match status" value="1"/>
</dbReference>
<dbReference type="Pfam" id="PF07995">
    <property type="entry name" value="GSDH"/>
    <property type="match status" value="1"/>
</dbReference>
<name>A0ABP3XQN4_9FLAO</name>
<gene>
    <name evidence="4" type="ORF">GCM10009117_07710</name>
</gene>
<reference evidence="5" key="1">
    <citation type="journal article" date="2019" name="Int. J. Syst. Evol. Microbiol.">
        <title>The Global Catalogue of Microorganisms (GCM) 10K type strain sequencing project: providing services to taxonomists for standard genome sequencing and annotation.</title>
        <authorList>
            <consortium name="The Broad Institute Genomics Platform"/>
            <consortium name="The Broad Institute Genome Sequencing Center for Infectious Disease"/>
            <person name="Wu L."/>
            <person name="Ma J."/>
        </authorList>
    </citation>
    <scope>NUCLEOTIDE SEQUENCE [LARGE SCALE GENOMIC DNA]</scope>
    <source>
        <strain evidence="5">JCM 16082</strain>
    </source>
</reference>
<proteinExistence type="predicted"/>
<evidence type="ECO:0000313" key="4">
    <source>
        <dbReference type="EMBL" id="GAA0871625.1"/>
    </source>
</evidence>
<accession>A0ABP3XQN4</accession>
<evidence type="ECO:0000313" key="5">
    <source>
        <dbReference type="Proteomes" id="UP001500507"/>
    </source>
</evidence>
<feature type="domain" description="Glucose/Sorbosone dehydrogenase" evidence="2">
    <location>
        <begin position="31"/>
        <end position="324"/>
    </location>
</feature>
<comment type="caution">
    <text evidence="4">The sequence shown here is derived from an EMBL/GenBank/DDBJ whole genome shotgun (WGS) entry which is preliminary data.</text>
</comment>
<keyword evidence="5" id="KW-1185">Reference proteome</keyword>
<dbReference type="RefSeq" id="WP_343764122.1">
    <property type="nucleotide sequence ID" value="NZ_BAAAFG010000005.1"/>
</dbReference>
<evidence type="ECO:0000259" key="3">
    <source>
        <dbReference type="Pfam" id="PF18962"/>
    </source>
</evidence>
<feature type="domain" description="Secretion system C-terminal sorting" evidence="3">
    <location>
        <begin position="381"/>
        <end position="447"/>
    </location>
</feature>
<dbReference type="EMBL" id="BAAAFG010000005">
    <property type="protein sequence ID" value="GAA0871625.1"/>
    <property type="molecule type" value="Genomic_DNA"/>
</dbReference>
<dbReference type="Proteomes" id="UP001500507">
    <property type="component" value="Unassembled WGS sequence"/>
</dbReference>
<dbReference type="SUPFAM" id="SSF50952">
    <property type="entry name" value="Soluble quinoprotein glucose dehydrogenase"/>
    <property type="match status" value="1"/>
</dbReference>
<dbReference type="InterPro" id="IPR011042">
    <property type="entry name" value="6-blade_b-propeller_TolB-like"/>
</dbReference>
<evidence type="ECO:0000256" key="1">
    <source>
        <dbReference type="ARBA" id="ARBA00022729"/>
    </source>
</evidence>
<dbReference type="NCBIfam" id="TIGR04183">
    <property type="entry name" value="Por_Secre_tail"/>
    <property type="match status" value="1"/>
</dbReference>
<keyword evidence="1" id="KW-0732">Signal</keyword>
<dbReference type="PANTHER" id="PTHR19328">
    <property type="entry name" value="HEDGEHOG-INTERACTING PROTEIN"/>
    <property type="match status" value="1"/>
</dbReference>
<sequence length="449" mass="48978">MKKTLIMLGLTCGLMQAQQQLNLEEVATGFSQPLDIQHANDDRLFIVEKQGLIKILQPDGTTLPNPFLDLSNQITTNSERGVLGLAFHPDYTTNGFFYVHYSDADGDTVISRFSVSGDANVADPTSETILLQIDQPFANHNGGTIAFGPDGKLFYGSGDGGSGGDPGDRAQDPLNLLGKMLRLDVDIPAPYIPADNPFVDDDNVADEIWSIGVRNPFRFSFDEPTGTLWIADVGQNAFEEINRVSASAEAINYGWRCYEGNAVFNQSGDCPEDDDLTFPLVDYAHINGGRSSVTGGMVYRGTEFPDLVGKYIFADYVSDELGIIDENDNLMWDSTYPGNGFAGFGEDNQQNLYVAALSGRIFKVVSTNLSTADNSATAFSMFPNPAQEEFTLSGIESPFTVIIRDITGAMIYHNDQSEANVKLNTQSAGLYFVTVETKQGTFTQKLIKN</sequence>
<evidence type="ECO:0000259" key="2">
    <source>
        <dbReference type="Pfam" id="PF07995"/>
    </source>
</evidence>
<dbReference type="InterPro" id="IPR011041">
    <property type="entry name" value="Quinoprot_gluc/sorb_DH_b-prop"/>
</dbReference>
<dbReference type="InterPro" id="IPR026444">
    <property type="entry name" value="Secre_tail"/>
</dbReference>